<dbReference type="PANTHER" id="PTHR43104:SF2">
    <property type="entry name" value="L-2-HYDROXYGLUTARATE DEHYDROGENASE, MITOCHONDRIAL"/>
    <property type="match status" value="1"/>
</dbReference>
<evidence type="ECO:0008006" key="6">
    <source>
        <dbReference type="Google" id="ProtNLM"/>
    </source>
</evidence>
<dbReference type="AlphaFoldDB" id="X1NB97"/>
<protein>
    <recommendedName>
        <fullName evidence="6">FAD dependent oxidoreductase domain-containing protein</fullName>
    </recommendedName>
</protein>
<sequence>KKLFLRQLQRLIPSLGADDIRPGKAGVRAQALGPNGELIDDFRIERQRNSIHVLNAPSPAATASLAIGDYVNKIATEYFKLR</sequence>
<dbReference type="EMBL" id="BARV01023800">
    <property type="protein sequence ID" value="GAI40908.1"/>
    <property type="molecule type" value="Genomic_DNA"/>
</dbReference>
<dbReference type="PANTHER" id="PTHR43104">
    <property type="entry name" value="L-2-HYDROXYGLUTARATE DEHYDROGENASE, MITOCHONDRIAL"/>
    <property type="match status" value="1"/>
</dbReference>
<keyword evidence="4" id="KW-0560">Oxidoreductase</keyword>
<accession>X1NB97</accession>
<comment type="cofactor">
    <cofactor evidence="1">
        <name>FAD</name>
        <dbReference type="ChEBI" id="CHEBI:57692"/>
    </cofactor>
</comment>
<proteinExistence type="predicted"/>
<evidence type="ECO:0000256" key="1">
    <source>
        <dbReference type="ARBA" id="ARBA00001974"/>
    </source>
</evidence>
<evidence type="ECO:0000256" key="3">
    <source>
        <dbReference type="ARBA" id="ARBA00022827"/>
    </source>
</evidence>
<reference evidence="5" key="1">
    <citation type="journal article" date="2014" name="Front. Microbiol.">
        <title>High frequency of phylogenetically diverse reductive dehalogenase-homologous genes in deep subseafloor sedimentary metagenomes.</title>
        <authorList>
            <person name="Kawai M."/>
            <person name="Futagami T."/>
            <person name="Toyoda A."/>
            <person name="Takaki Y."/>
            <person name="Nishi S."/>
            <person name="Hori S."/>
            <person name="Arai W."/>
            <person name="Tsubouchi T."/>
            <person name="Morono Y."/>
            <person name="Uchiyama I."/>
            <person name="Ito T."/>
            <person name="Fujiyama A."/>
            <person name="Inagaki F."/>
            <person name="Takami H."/>
        </authorList>
    </citation>
    <scope>NUCLEOTIDE SEQUENCE</scope>
    <source>
        <strain evidence="5">Expedition CK06-06</strain>
    </source>
</reference>
<dbReference type="GO" id="GO:0047545">
    <property type="term" value="F:(S)-2-hydroxyglutarate dehydrogenase activity"/>
    <property type="evidence" value="ECO:0007669"/>
    <property type="project" value="TreeGrafter"/>
</dbReference>
<feature type="non-terminal residue" evidence="5">
    <location>
        <position position="1"/>
    </location>
</feature>
<gene>
    <name evidence="5" type="ORF">S06H3_38973</name>
</gene>
<name>X1NB97_9ZZZZ</name>
<evidence type="ECO:0000256" key="2">
    <source>
        <dbReference type="ARBA" id="ARBA00022630"/>
    </source>
</evidence>
<keyword evidence="3" id="KW-0274">FAD</keyword>
<dbReference type="GO" id="GO:0005737">
    <property type="term" value="C:cytoplasm"/>
    <property type="evidence" value="ECO:0007669"/>
    <property type="project" value="TreeGrafter"/>
</dbReference>
<organism evidence="5">
    <name type="scientific">marine sediment metagenome</name>
    <dbReference type="NCBI Taxonomy" id="412755"/>
    <lineage>
        <taxon>unclassified sequences</taxon>
        <taxon>metagenomes</taxon>
        <taxon>ecological metagenomes</taxon>
    </lineage>
</organism>
<comment type="caution">
    <text evidence="5">The sequence shown here is derived from an EMBL/GenBank/DDBJ whole genome shotgun (WGS) entry which is preliminary data.</text>
</comment>
<evidence type="ECO:0000256" key="4">
    <source>
        <dbReference type="ARBA" id="ARBA00023002"/>
    </source>
</evidence>
<keyword evidence="2" id="KW-0285">Flavoprotein</keyword>
<evidence type="ECO:0000313" key="5">
    <source>
        <dbReference type="EMBL" id="GAI40908.1"/>
    </source>
</evidence>